<protein>
    <submittedName>
        <fullName evidence="1">Uncharacterized protein</fullName>
    </submittedName>
</protein>
<gene>
    <name evidence="1" type="ORF">SB48_HM08orf03281</name>
</gene>
<accession>A0AAN0WBJ3</accession>
<reference evidence="2" key="1">
    <citation type="submission" date="2015-01" db="EMBL/GenBank/DDBJ databases">
        <title>Comparative genome analysis of Bacillus coagulans HM-08, Clostridium butyricum HM-68, Bacillus subtilis HM-66 and Bacillus paralicheniformis BL-09.</title>
        <authorList>
            <person name="Zhang H."/>
        </authorList>
    </citation>
    <scope>NUCLEOTIDE SEQUENCE [LARGE SCALE GENOMIC DNA]</scope>
    <source>
        <strain evidence="2">HM-08</strain>
    </source>
</reference>
<dbReference type="GeneID" id="93259736"/>
<organism evidence="1 2">
    <name type="scientific">Heyndrickxia coagulans</name>
    <name type="common">Weizmannia coagulans</name>
    <dbReference type="NCBI Taxonomy" id="1398"/>
    <lineage>
        <taxon>Bacteria</taxon>
        <taxon>Bacillati</taxon>
        <taxon>Bacillota</taxon>
        <taxon>Bacilli</taxon>
        <taxon>Bacillales</taxon>
        <taxon>Bacillaceae</taxon>
        <taxon>Heyndrickxia</taxon>
    </lineage>
</organism>
<keyword evidence="2" id="KW-1185">Reference proteome</keyword>
<dbReference type="Proteomes" id="UP000032024">
    <property type="component" value="Chromosome"/>
</dbReference>
<proteinExistence type="predicted"/>
<name>A0AAN0WBJ3_HEYCO</name>
<dbReference type="EMBL" id="CP010525">
    <property type="protein sequence ID" value="AJO22860.1"/>
    <property type="molecule type" value="Genomic_DNA"/>
</dbReference>
<dbReference type="RefSeq" id="WP_035184741.1">
    <property type="nucleotide sequence ID" value="NZ_CP010525.1"/>
</dbReference>
<sequence>MNETDFDTLWADFLDVPIDLEHQIAVFPFFLGRIKALLKNKETISKEELCDALKKSIQHATSI</sequence>
<dbReference type="AlphaFoldDB" id="A0AAN0WBJ3"/>
<evidence type="ECO:0000313" key="2">
    <source>
        <dbReference type="Proteomes" id="UP000032024"/>
    </source>
</evidence>
<evidence type="ECO:0000313" key="1">
    <source>
        <dbReference type="EMBL" id="AJO22860.1"/>
    </source>
</evidence>